<keyword evidence="5 8" id="KW-0472">Membrane</keyword>
<evidence type="ECO:0000256" key="4">
    <source>
        <dbReference type="ARBA" id="ARBA00023040"/>
    </source>
</evidence>
<dbReference type="PANTHER" id="PTHR24243:SF230">
    <property type="entry name" value="G-PROTEIN COUPLED RECEPTORS FAMILY 1 PROFILE DOMAIN-CONTAINING PROTEIN"/>
    <property type="match status" value="1"/>
</dbReference>
<evidence type="ECO:0000313" key="10">
    <source>
        <dbReference type="EMBL" id="CAF1018975.1"/>
    </source>
</evidence>
<dbReference type="PANTHER" id="PTHR24243">
    <property type="entry name" value="G-PROTEIN COUPLED RECEPTOR"/>
    <property type="match status" value="1"/>
</dbReference>
<dbReference type="Gene3D" id="1.20.1070.10">
    <property type="entry name" value="Rhodopsin 7-helix transmembrane proteins"/>
    <property type="match status" value="1"/>
</dbReference>
<keyword evidence="4" id="KW-0297">G-protein coupled receptor</keyword>
<dbReference type="EMBL" id="CAJNON010000137">
    <property type="protein sequence ID" value="CAF1018975.1"/>
    <property type="molecule type" value="Genomic_DNA"/>
</dbReference>
<dbReference type="GO" id="GO:0005886">
    <property type="term" value="C:plasma membrane"/>
    <property type="evidence" value="ECO:0007669"/>
    <property type="project" value="TreeGrafter"/>
</dbReference>
<evidence type="ECO:0000313" key="12">
    <source>
        <dbReference type="Proteomes" id="UP000663891"/>
    </source>
</evidence>
<feature type="transmembrane region" description="Helical" evidence="8">
    <location>
        <begin position="173"/>
        <end position="198"/>
    </location>
</feature>
<evidence type="ECO:0000256" key="3">
    <source>
        <dbReference type="ARBA" id="ARBA00022989"/>
    </source>
</evidence>
<organism evidence="10 12">
    <name type="scientific">Adineta steineri</name>
    <dbReference type="NCBI Taxonomy" id="433720"/>
    <lineage>
        <taxon>Eukaryota</taxon>
        <taxon>Metazoa</taxon>
        <taxon>Spiralia</taxon>
        <taxon>Gnathifera</taxon>
        <taxon>Rotifera</taxon>
        <taxon>Eurotatoria</taxon>
        <taxon>Bdelloidea</taxon>
        <taxon>Adinetida</taxon>
        <taxon>Adinetidae</taxon>
        <taxon>Adineta</taxon>
    </lineage>
</organism>
<sequence>MTTSETLNYISQQLNIYLGIAMFILGIIGSLWNMLIFRHYYFRLSSCCIYMLAGSIASLIQLIFGLLIRILSEGFDIDLDLTNIAWCKIRNYITYCASLTALSCFVWTSIDRYLSTCRQIKWRLLNSLFVAKQICLLTIILWMLINIPTLVYMKPIHLIKTCTSSSIIWSNILIYFINLFCYGIFPWFFMSIFGVLTLRNLRHIHHQRISPISAALTTRMTRIDHQLTSILFSQIIISMISSIPYLIQIIYANLTRSVVKDTYRQAQENLYYQIVCLAFYLNYVSMFYVNYISSTIFRRLSRKVLINLFKKKEDVSKGITLVNHQRNNKQSRHKKLKIFTTHFHRTTSIL</sequence>
<evidence type="ECO:0000256" key="7">
    <source>
        <dbReference type="ARBA" id="ARBA00023224"/>
    </source>
</evidence>
<protein>
    <recommendedName>
        <fullName evidence="9">G-protein coupled receptors family 1 profile domain-containing protein</fullName>
    </recommendedName>
</protein>
<reference evidence="10" key="1">
    <citation type="submission" date="2021-02" db="EMBL/GenBank/DDBJ databases">
        <authorList>
            <person name="Nowell W R."/>
        </authorList>
    </citation>
    <scope>NUCLEOTIDE SEQUENCE</scope>
</reference>
<evidence type="ECO:0000256" key="8">
    <source>
        <dbReference type="SAM" id="Phobius"/>
    </source>
</evidence>
<dbReference type="OrthoDB" id="10005568at2759"/>
<gene>
    <name evidence="11" type="ORF">OKA104_LOCUS28010</name>
    <name evidence="10" type="ORF">VCS650_LOCUS15685</name>
</gene>
<keyword evidence="6" id="KW-0675">Receptor</keyword>
<dbReference type="PROSITE" id="PS50262">
    <property type="entry name" value="G_PROTEIN_RECEP_F1_2"/>
    <property type="match status" value="1"/>
</dbReference>
<feature type="transmembrane region" description="Helical" evidence="8">
    <location>
        <begin position="271"/>
        <end position="293"/>
    </location>
</feature>
<dbReference type="CDD" id="cd00637">
    <property type="entry name" value="7tm_classA_rhodopsin-like"/>
    <property type="match status" value="1"/>
</dbReference>
<accession>A0A814I4V3</accession>
<feature type="domain" description="G-protein coupled receptors family 1 profile" evidence="9">
    <location>
        <begin position="29"/>
        <end position="293"/>
    </location>
</feature>
<evidence type="ECO:0000313" key="11">
    <source>
        <dbReference type="EMBL" id="CAF3969353.1"/>
    </source>
</evidence>
<feature type="transmembrane region" description="Helical" evidence="8">
    <location>
        <begin position="92"/>
        <end position="114"/>
    </location>
</feature>
<feature type="transmembrane region" description="Helical" evidence="8">
    <location>
        <begin position="49"/>
        <end position="72"/>
    </location>
</feature>
<keyword evidence="2 8" id="KW-0812">Transmembrane</keyword>
<dbReference type="SUPFAM" id="SSF81321">
    <property type="entry name" value="Family A G protein-coupled receptor-like"/>
    <property type="match status" value="1"/>
</dbReference>
<comment type="subcellular location">
    <subcellularLocation>
        <location evidence="1">Membrane</location>
        <topology evidence="1">Multi-pass membrane protein</topology>
    </subcellularLocation>
</comment>
<dbReference type="InterPro" id="IPR000276">
    <property type="entry name" value="GPCR_Rhodpsn"/>
</dbReference>
<evidence type="ECO:0000256" key="2">
    <source>
        <dbReference type="ARBA" id="ARBA00022692"/>
    </source>
</evidence>
<feature type="transmembrane region" description="Helical" evidence="8">
    <location>
        <begin position="229"/>
        <end position="251"/>
    </location>
</feature>
<dbReference type="AlphaFoldDB" id="A0A814I4V3"/>
<dbReference type="EMBL" id="CAJOAY010002655">
    <property type="protein sequence ID" value="CAF3969353.1"/>
    <property type="molecule type" value="Genomic_DNA"/>
</dbReference>
<name>A0A814I4V3_9BILA</name>
<dbReference type="Proteomes" id="UP000663881">
    <property type="component" value="Unassembled WGS sequence"/>
</dbReference>
<keyword evidence="3 8" id="KW-1133">Transmembrane helix</keyword>
<dbReference type="GO" id="GO:0004930">
    <property type="term" value="F:G protein-coupled receptor activity"/>
    <property type="evidence" value="ECO:0007669"/>
    <property type="project" value="UniProtKB-KW"/>
</dbReference>
<proteinExistence type="predicted"/>
<evidence type="ECO:0000256" key="5">
    <source>
        <dbReference type="ARBA" id="ARBA00023136"/>
    </source>
</evidence>
<feature type="transmembrane region" description="Helical" evidence="8">
    <location>
        <begin position="16"/>
        <end position="37"/>
    </location>
</feature>
<dbReference type="Proteomes" id="UP000663891">
    <property type="component" value="Unassembled WGS sequence"/>
</dbReference>
<dbReference type="Pfam" id="PF00001">
    <property type="entry name" value="7tm_1"/>
    <property type="match status" value="1"/>
</dbReference>
<keyword evidence="7" id="KW-0807">Transducer</keyword>
<dbReference type="InterPro" id="IPR017452">
    <property type="entry name" value="GPCR_Rhodpsn_7TM"/>
</dbReference>
<comment type="caution">
    <text evidence="10">The sequence shown here is derived from an EMBL/GenBank/DDBJ whole genome shotgun (WGS) entry which is preliminary data.</text>
</comment>
<evidence type="ECO:0000259" key="9">
    <source>
        <dbReference type="PROSITE" id="PS50262"/>
    </source>
</evidence>
<evidence type="ECO:0000256" key="1">
    <source>
        <dbReference type="ARBA" id="ARBA00004141"/>
    </source>
</evidence>
<feature type="transmembrane region" description="Helical" evidence="8">
    <location>
        <begin position="134"/>
        <end position="153"/>
    </location>
</feature>
<evidence type="ECO:0000256" key="6">
    <source>
        <dbReference type="ARBA" id="ARBA00023170"/>
    </source>
</evidence>